<accession>A0A699ZSI7</accession>
<dbReference type="Proteomes" id="UP000485058">
    <property type="component" value="Unassembled WGS sequence"/>
</dbReference>
<evidence type="ECO:0000313" key="3">
    <source>
        <dbReference type="EMBL" id="GFH21724.1"/>
    </source>
</evidence>
<feature type="coiled-coil region" evidence="1">
    <location>
        <begin position="77"/>
        <end position="104"/>
    </location>
</feature>
<keyword evidence="2" id="KW-0812">Transmembrane</keyword>
<sequence>MLRGWAGRRSTGWPPAANISHLNTLEHTYSSVAHNPRTLVLSPYAMIKPTVVSATAYRRQHRRQHSSVGSSMSAAEFTEASAKISEVEANVKRLEEKIEGQERSYPASVRPAEVTVELEQLRKQEIILLEELVELRKYKNILLTKEAAAQEQAARKANAEALEKIMKEFDVCKPREVFTFGLGRLLGAYYYSSKIRVAVVLYGFLAVLVALLAYPRWAPIVVCIVMFCYVLADVYRNYEIENMKWSKEHVEKAE</sequence>
<evidence type="ECO:0000256" key="2">
    <source>
        <dbReference type="SAM" id="Phobius"/>
    </source>
</evidence>
<evidence type="ECO:0000313" key="4">
    <source>
        <dbReference type="Proteomes" id="UP000485058"/>
    </source>
</evidence>
<dbReference type="EMBL" id="BLLF01001893">
    <property type="protein sequence ID" value="GFH21724.1"/>
    <property type="molecule type" value="Genomic_DNA"/>
</dbReference>
<proteinExistence type="predicted"/>
<reference evidence="3 4" key="1">
    <citation type="submission" date="2020-02" db="EMBL/GenBank/DDBJ databases">
        <title>Draft genome sequence of Haematococcus lacustris strain NIES-144.</title>
        <authorList>
            <person name="Morimoto D."/>
            <person name="Nakagawa S."/>
            <person name="Yoshida T."/>
            <person name="Sawayama S."/>
        </authorList>
    </citation>
    <scope>NUCLEOTIDE SEQUENCE [LARGE SCALE GENOMIC DNA]</scope>
    <source>
        <strain evidence="3 4">NIES-144</strain>
    </source>
</reference>
<organism evidence="3 4">
    <name type="scientific">Haematococcus lacustris</name>
    <name type="common">Green alga</name>
    <name type="synonym">Haematococcus pluvialis</name>
    <dbReference type="NCBI Taxonomy" id="44745"/>
    <lineage>
        <taxon>Eukaryota</taxon>
        <taxon>Viridiplantae</taxon>
        <taxon>Chlorophyta</taxon>
        <taxon>core chlorophytes</taxon>
        <taxon>Chlorophyceae</taxon>
        <taxon>CS clade</taxon>
        <taxon>Chlamydomonadales</taxon>
        <taxon>Haematococcaceae</taxon>
        <taxon>Haematococcus</taxon>
    </lineage>
</organism>
<keyword evidence="2" id="KW-0472">Membrane</keyword>
<keyword evidence="4" id="KW-1185">Reference proteome</keyword>
<feature type="transmembrane region" description="Helical" evidence="2">
    <location>
        <begin position="219"/>
        <end position="238"/>
    </location>
</feature>
<gene>
    <name evidence="3" type="ORF">HaLaN_19084</name>
</gene>
<dbReference type="AlphaFoldDB" id="A0A699ZSI7"/>
<protein>
    <submittedName>
        <fullName evidence="3">Uncharacterized protein</fullName>
    </submittedName>
</protein>
<comment type="caution">
    <text evidence="3">The sequence shown here is derived from an EMBL/GenBank/DDBJ whole genome shotgun (WGS) entry which is preliminary data.</text>
</comment>
<evidence type="ECO:0000256" key="1">
    <source>
        <dbReference type="SAM" id="Coils"/>
    </source>
</evidence>
<name>A0A699ZSI7_HAELA</name>
<feature type="unsure residue" description="D or N" evidence="3">
    <location>
        <position position="170"/>
    </location>
</feature>
<keyword evidence="2" id="KW-1133">Transmembrane helix</keyword>
<keyword evidence="1" id="KW-0175">Coiled coil</keyword>
<feature type="transmembrane region" description="Helical" evidence="2">
    <location>
        <begin position="195"/>
        <end position="213"/>
    </location>
</feature>